<keyword evidence="4" id="KW-0560">Oxidoreductase</keyword>
<dbReference type="PROSITE" id="PS00974">
    <property type="entry name" value="MANNITOL_DHGENASE"/>
    <property type="match status" value="1"/>
</dbReference>
<dbReference type="EMBL" id="BAAAKW010000017">
    <property type="protein sequence ID" value="GAA1211582.1"/>
    <property type="molecule type" value="Genomic_DNA"/>
</dbReference>
<dbReference type="InterPro" id="IPR013131">
    <property type="entry name" value="Mannitol_DH_N"/>
</dbReference>
<dbReference type="PANTHER" id="PTHR43362:SF1">
    <property type="entry name" value="MANNITOL DEHYDROGENASE 2-RELATED"/>
    <property type="match status" value="1"/>
</dbReference>
<protein>
    <recommendedName>
        <fullName evidence="3">Mannitol-1-phosphate 5-dehydrogenase</fullName>
        <ecNumber evidence="2">1.1.1.17</ecNumber>
    </recommendedName>
</protein>
<sequence length="443" mass="48897">MYLDRLLNAGEREWGICGVGVLPFDLPIRDALDHQDNLYTLVTKDTDEVSQAAVIGSIVEYLYAPDDPQAVVDKLADLSTRIVSLTITEGGYSINDATGEFDPRDPLTLADIGSKTTPRSVLGLIVAGLARRRAADEQPFTVMSCDNIQGNGAFAKKAVVEFARRKDTGLATWIEEYVAFPNSMVDRITPVTTDETRASIQAEFGIDDEFPVLSEAFEQWVLEDRFTLGRPALETVGVQVVGDVEPYELMKLRLLNASHQAIAFTGILAGETYVHEVCRRPVFSDFLLGYMRNEAIPTLLPVPGVDLDDYCQQLISRFSSQAILDTLARLAVDASDRIPKFLLPVVQNQLSNDRETRHSSLVLAAWCTYLETHAGQDDPTPIVDKRRDGLAAAVALEQRAPGSFLDYADVFGNLGENDQLRQEFIGWRERIANVGIVEAISTI</sequence>
<comment type="similarity">
    <text evidence="1">Belongs to the mannitol dehydrogenase family.</text>
</comment>
<dbReference type="InterPro" id="IPR050988">
    <property type="entry name" value="Mannitol_DH/Oxidoreductase"/>
</dbReference>
<feature type="domain" description="Mannitol dehydrogenase C-terminal" evidence="8">
    <location>
        <begin position="243"/>
        <end position="424"/>
    </location>
</feature>
<evidence type="ECO:0000313" key="9">
    <source>
        <dbReference type="EMBL" id="GAA1211582.1"/>
    </source>
</evidence>
<dbReference type="EC" id="1.1.1.17" evidence="2"/>
<comment type="caution">
    <text evidence="9">The sequence shown here is derived from an EMBL/GenBank/DDBJ whole genome shotgun (WGS) entry which is preliminary data.</text>
</comment>
<keyword evidence="5" id="KW-0520">NAD</keyword>
<dbReference type="Proteomes" id="UP001500943">
    <property type="component" value="Unassembled WGS sequence"/>
</dbReference>
<accession>A0ABP4G6H1</accession>
<feature type="domain" description="Mannitol dehydrogenase N-terminal" evidence="7">
    <location>
        <begin position="11"/>
        <end position="234"/>
    </location>
</feature>
<evidence type="ECO:0000256" key="2">
    <source>
        <dbReference type="ARBA" id="ARBA00012939"/>
    </source>
</evidence>
<evidence type="ECO:0000256" key="3">
    <source>
        <dbReference type="ARBA" id="ARBA00016219"/>
    </source>
</evidence>
<organism evidence="9 10">
    <name type="scientific">Rhodoglobus aureus</name>
    <dbReference type="NCBI Taxonomy" id="191497"/>
    <lineage>
        <taxon>Bacteria</taxon>
        <taxon>Bacillati</taxon>
        <taxon>Actinomycetota</taxon>
        <taxon>Actinomycetes</taxon>
        <taxon>Micrococcales</taxon>
        <taxon>Microbacteriaceae</taxon>
        <taxon>Rhodoglobus</taxon>
    </lineage>
</organism>
<dbReference type="InterPro" id="IPR008927">
    <property type="entry name" value="6-PGluconate_DH-like_C_sf"/>
</dbReference>
<evidence type="ECO:0000256" key="1">
    <source>
        <dbReference type="ARBA" id="ARBA00006541"/>
    </source>
</evidence>
<reference evidence="10" key="1">
    <citation type="journal article" date="2019" name="Int. J. Syst. Evol. Microbiol.">
        <title>The Global Catalogue of Microorganisms (GCM) 10K type strain sequencing project: providing services to taxonomists for standard genome sequencing and annotation.</title>
        <authorList>
            <consortium name="The Broad Institute Genomics Platform"/>
            <consortium name="The Broad Institute Genome Sequencing Center for Infectious Disease"/>
            <person name="Wu L."/>
            <person name="Ma J."/>
        </authorList>
    </citation>
    <scope>NUCLEOTIDE SEQUENCE [LARGE SCALE GENOMIC DNA]</scope>
    <source>
        <strain evidence="10">JCM 12762</strain>
    </source>
</reference>
<dbReference type="SUPFAM" id="SSF48179">
    <property type="entry name" value="6-phosphogluconate dehydrogenase C-terminal domain-like"/>
    <property type="match status" value="1"/>
</dbReference>
<gene>
    <name evidence="9" type="ORF">GCM10009655_08380</name>
</gene>
<dbReference type="InterPro" id="IPR036291">
    <property type="entry name" value="NAD(P)-bd_dom_sf"/>
</dbReference>
<comment type="catalytic activity">
    <reaction evidence="6">
        <text>D-mannitol 1-phosphate + NAD(+) = beta-D-fructose 6-phosphate + NADH + H(+)</text>
        <dbReference type="Rhea" id="RHEA:19661"/>
        <dbReference type="ChEBI" id="CHEBI:15378"/>
        <dbReference type="ChEBI" id="CHEBI:57540"/>
        <dbReference type="ChEBI" id="CHEBI:57634"/>
        <dbReference type="ChEBI" id="CHEBI:57945"/>
        <dbReference type="ChEBI" id="CHEBI:61381"/>
        <dbReference type="EC" id="1.1.1.17"/>
    </reaction>
</comment>
<dbReference type="Gene3D" id="3.40.50.720">
    <property type="entry name" value="NAD(P)-binding Rossmann-like Domain"/>
    <property type="match status" value="1"/>
</dbReference>
<evidence type="ECO:0000259" key="7">
    <source>
        <dbReference type="Pfam" id="PF01232"/>
    </source>
</evidence>
<evidence type="ECO:0000256" key="4">
    <source>
        <dbReference type="ARBA" id="ARBA00023002"/>
    </source>
</evidence>
<dbReference type="SUPFAM" id="SSF51735">
    <property type="entry name" value="NAD(P)-binding Rossmann-fold domains"/>
    <property type="match status" value="1"/>
</dbReference>
<dbReference type="Pfam" id="PF08125">
    <property type="entry name" value="Mannitol_dh_C"/>
    <property type="match status" value="1"/>
</dbReference>
<keyword evidence="10" id="KW-1185">Reference proteome</keyword>
<dbReference type="Pfam" id="PF01232">
    <property type="entry name" value="Mannitol_dh"/>
    <property type="match status" value="1"/>
</dbReference>
<dbReference type="InterPro" id="IPR013118">
    <property type="entry name" value="Mannitol_DH_C"/>
</dbReference>
<evidence type="ECO:0000259" key="8">
    <source>
        <dbReference type="Pfam" id="PF08125"/>
    </source>
</evidence>
<dbReference type="InterPro" id="IPR013328">
    <property type="entry name" value="6PGD_dom2"/>
</dbReference>
<proteinExistence type="inferred from homology"/>
<evidence type="ECO:0000256" key="6">
    <source>
        <dbReference type="ARBA" id="ARBA00048615"/>
    </source>
</evidence>
<evidence type="ECO:0000256" key="5">
    <source>
        <dbReference type="ARBA" id="ARBA00023027"/>
    </source>
</evidence>
<dbReference type="Gene3D" id="1.10.1040.10">
    <property type="entry name" value="N-(1-d-carboxylethyl)-l-norvaline Dehydrogenase, domain 2"/>
    <property type="match status" value="1"/>
</dbReference>
<dbReference type="InterPro" id="IPR000669">
    <property type="entry name" value="Mannitol_DH"/>
</dbReference>
<dbReference type="InterPro" id="IPR023027">
    <property type="entry name" value="Mannitol_DH_CS"/>
</dbReference>
<dbReference type="PRINTS" id="PR00084">
    <property type="entry name" value="MTLDHDRGNASE"/>
</dbReference>
<dbReference type="PANTHER" id="PTHR43362">
    <property type="entry name" value="MANNITOL DEHYDROGENASE DSF1-RELATED"/>
    <property type="match status" value="1"/>
</dbReference>
<name>A0ABP4G6H1_9MICO</name>
<evidence type="ECO:0000313" key="10">
    <source>
        <dbReference type="Proteomes" id="UP001500943"/>
    </source>
</evidence>